<protein>
    <submittedName>
        <fullName evidence="1">Uncharacterized protein</fullName>
    </submittedName>
</protein>
<dbReference type="AlphaFoldDB" id="A0A4Z0LZ26"/>
<dbReference type="EMBL" id="SRLE01000009">
    <property type="protein sequence ID" value="TGD72602.1"/>
    <property type="molecule type" value="Genomic_DNA"/>
</dbReference>
<gene>
    <name evidence="1" type="ORF">E4634_13840</name>
</gene>
<dbReference type="Proteomes" id="UP000298050">
    <property type="component" value="Unassembled WGS sequence"/>
</dbReference>
<evidence type="ECO:0000313" key="2">
    <source>
        <dbReference type="Proteomes" id="UP000298050"/>
    </source>
</evidence>
<comment type="caution">
    <text evidence="1">The sequence shown here is derived from an EMBL/GenBank/DDBJ whole genome shotgun (WGS) entry which is preliminary data.</text>
</comment>
<sequence length="200" mass="20320">MQQGDGVGVGRGDDARAVGGEQCGAQLLWVGIGGGDLQEQVRLARGAGVEQRGEFGAGTQAGEVLEGQGVGGDGEVAAEQFVEQRGAVAEFGVVEFRLAEPGADAGDEARVEALGVKAGGAQALDKGLFVGVQQVGVLRLHGIQQAKEVVPVVVGREIGLGGRGRGHRCAIISPALYQCRKIGHSGFLSTWTGSAPAVPE</sequence>
<evidence type="ECO:0000313" key="1">
    <source>
        <dbReference type="EMBL" id="TGD72602.1"/>
    </source>
</evidence>
<reference evidence="1 2" key="1">
    <citation type="submission" date="2019-04" db="EMBL/GenBank/DDBJ databases">
        <title>Taxonomy of novel Haliea sp. from mangrove soil of West Coast of India.</title>
        <authorList>
            <person name="Verma A."/>
            <person name="Kumar P."/>
            <person name="Krishnamurthi S."/>
        </authorList>
    </citation>
    <scope>NUCLEOTIDE SEQUENCE [LARGE SCALE GENOMIC DNA]</scope>
    <source>
        <strain evidence="1 2">SAOS-164</strain>
    </source>
</reference>
<organism evidence="1 2">
    <name type="scientific">Mangrovimicrobium sediminis</name>
    <dbReference type="NCBI Taxonomy" id="2562682"/>
    <lineage>
        <taxon>Bacteria</taxon>
        <taxon>Pseudomonadati</taxon>
        <taxon>Pseudomonadota</taxon>
        <taxon>Gammaproteobacteria</taxon>
        <taxon>Cellvibrionales</taxon>
        <taxon>Halieaceae</taxon>
        <taxon>Mangrovimicrobium</taxon>
    </lineage>
</organism>
<accession>A0A4Z0LZ26</accession>
<keyword evidence="2" id="KW-1185">Reference proteome</keyword>
<name>A0A4Z0LZ26_9GAMM</name>
<proteinExistence type="predicted"/>